<dbReference type="GO" id="GO:0008270">
    <property type="term" value="F:zinc ion binding"/>
    <property type="evidence" value="ECO:0007669"/>
    <property type="project" value="UniProtKB-KW"/>
</dbReference>
<reference evidence="5" key="1">
    <citation type="submission" date="2014-09" db="EMBL/GenBank/DDBJ databases">
        <title>Draft genome sequence of an oleaginous Mucoromycotina fungus Mucor ambiguus NBRC6742.</title>
        <authorList>
            <person name="Takeda I."/>
            <person name="Yamane N."/>
            <person name="Morita T."/>
            <person name="Tamano K."/>
            <person name="Machida M."/>
            <person name="Baker S."/>
            <person name="Koike H."/>
        </authorList>
    </citation>
    <scope>NUCLEOTIDE SEQUENCE</scope>
    <source>
        <strain evidence="5">NBRC 6742</strain>
    </source>
</reference>
<evidence type="ECO:0008006" key="7">
    <source>
        <dbReference type="Google" id="ProtNLM"/>
    </source>
</evidence>
<keyword evidence="1" id="KW-0479">Metal-binding</keyword>
<evidence type="ECO:0000259" key="2">
    <source>
        <dbReference type="PROSITE" id="PS50181"/>
    </source>
</evidence>
<accession>A0A0C9MD89</accession>
<feature type="domain" description="DUSP" evidence="4">
    <location>
        <begin position="211"/>
        <end position="319"/>
    </location>
</feature>
<evidence type="ECO:0000256" key="1">
    <source>
        <dbReference type="PROSITE-ProRule" id="PRU00502"/>
    </source>
</evidence>
<dbReference type="Pfam" id="PF12937">
    <property type="entry name" value="F-box-like"/>
    <property type="match status" value="1"/>
</dbReference>
<dbReference type="SMART" id="SM00256">
    <property type="entry name" value="FBOX"/>
    <property type="match status" value="1"/>
</dbReference>
<dbReference type="InterPro" id="IPR013083">
    <property type="entry name" value="Znf_RING/FYVE/PHD"/>
</dbReference>
<dbReference type="Pfam" id="PF02148">
    <property type="entry name" value="zf-UBP"/>
    <property type="match status" value="1"/>
</dbReference>
<dbReference type="InterPro" id="IPR001810">
    <property type="entry name" value="F-box_dom"/>
</dbReference>
<dbReference type="PROSITE" id="PS51283">
    <property type="entry name" value="DUSP"/>
    <property type="match status" value="1"/>
</dbReference>
<dbReference type="Pfam" id="PF06337">
    <property type="entry name" value="DUSP"/>
    <property type="match status" value="1"/>
</dbReference>
<dbReference type="EMBL" id="DF836292">
    <property type="protein sequence ID" value="GAN00912.1"/>
    <property type="molecule type" value="Genomic_DNA"/>
</dbReference>
<dbReference type="InterPro" id="IPR006615">
    <property type="entry name" value="Pept_C19_DUSP"/>
</dbReference>
<dbReference type="Gene3D" id="3.30.2230.10">
    <property type="entry name" value="DUSP-like"/>
    <property type="match status" value="1"/>
</dbReference>
<keyword evidence="1" id="KW-0863">Zinc-finger</keyword>
<dbReference type="PROSITE" id="PS50181">
    <property type="entry name" value="FBOX"/>
    <property type="match status" value="1"/>
</dbReference>
<feature type="domain" description="F-box" evidence="2">
    <location>
        <begin position="1"/>
        <end position="46"/>
    </location>
</feature>
<gene>
    <name evidence="5" type="ORF">MAM1_0003c00338</name>
</gene>
<dbReference type="Gene3D" id="1.20.1280.50">
    <property type="match status" value="1"/>
</dbReference>
<name>A0A0C9MD89_9FUNG</name>
<dbReference type="InterPro" id="IPR036047">
    <property type="entry name" value="F-box-like_dom_sf"/>
</dbReference>
<evidence type="ECO:0000259" key="3">
    <source>
        <dbReference type="PROSITE" id="PS50271"/>
    </source>
</evidence>
<dbReference type="OrthoDB" id="722566at2759"/>
<dbReference type="SUPFAM" id="SSF57850">
    <property type="entry name" value="RING/U-box"/>
    <property type="match status" value="1"/>
</dbReference>
<feature type="domain" description="UBP-type" evidence="3">
    <location>
        <begin position="73"/>
        <end position="192"/>
    </location>
</feature>
<protein>
    <recommendedName>
        <fullName evidence="7">DUSP domain-containing protein</fullName>
    </recommendedName>
</protein>
<keyword evidence="6" id="KW-1185">Reference proteome</keyword>
<dbReference type="Gene3D" id="3.30.40.10">
    <property type="entry name" value="Zinc/RING finger domain, C3HC4 (zinc finger)"/>
    <property type="match status" value="1"/>
</dbReference>
<dbReference type="Proteomes" id="UP000053815">
    <property type="component" value="Unassembled WGS sequence"/>
</dbReference>
<sequence>MLNRLPYEIILLILMRLNNRKDLFSILGSCRSLYGFIQDDAFWRDLVRRRYGIKYNIQQQSWWQLYISGDANQMCCHLQNYDMRSLQIKRALLWNSIQNLNGVCCKNVQFDQYGLCMEPQCEFIGCGDVFFEKDESYSGHLRVHHQQTQHNIVLKLSPLNYMELWCYSCNSPIGHWGFPHIEKPIAEKCMCRNILQFMAALPPDNDPLLRLDVIERRRLIEQRLSVFQQNHNFTYLIEKRWFTKWINFLIGRSNEMPGALDNSFLFFPHDKHKLRHDLIIGYDYELVGASIRAYIERVYGLENESYIVSGGQPLYRGISQSALLHRNYH</sequence>
<evidence type="ECO:0000313" key="6">
    <source>
        <dbReference type="Proteomes" id="UP000053815"/>
    </source>
</evidence>
<dbReference type="AlphaFoldDB" id="A0A0C9MD89"/>
<keyword evidence="1" id="KW-0862">Zinc</keyword>
<organism evidence="5">
    <name type="scientific">Mucor ambiguus</name>
    <dbReference type="NCBI Taxonomy" id="91626"/>
    <lineage>
        <taxon>Eukaryota</taxon>
        <taxon>Fungi</taxon>
        <taxon>Fungi incertae sedis</taxon>
        <taxon>Mucoromycota</taxon>
        <taxon>Mucoromycotina</taxon>
        <taxon>Mucoromycetes</taxon>
        <taxon>Mucorales</taxon>
        <taxon>Mucorineae</taxon>
        <taxon>Mucoraceae</taxon>
        <taxon>Mucor</taxon>
    </lineage>
</organism>
<dbReference type="STRING" id="91626.A0A0C9MD89"/>
<dbReference type="InterPro" id="IPR001607">
    <property type="entry name" value="Znf_UBP"/>
</dbReference>
<dbReference type="SMART" id="SM00695">
    <property type="entry name" value="DUSP"/>
    <property type="match status" value="1"/>
</dbReference>
<proteinExistence type="predicted"/>
<dbReference type="PROSITE" id="PS50271">
    <property type="entry name" value="ZF_UBP"/>
    <property type="match status" value="1"/>
</dbReference>
<evidence type="ECO:0000259" key="4">
    <source>
        <dbReference type="PROSITE" id="PS51283"/>
    </source>
</evidence>
<evidence type="ECO:0000313" key="5">
    <source>
        <dbReference type="EMBL" id="GAN00912.1"/>
    </source>
</evidence>
<dbReference type="SUPFAM" id="SSF143791">
    <property type="entry name" value="DUSP-like"/>
    <property type="match status" value="1"/>
</dbReference>
<dbReference type="SUPFAM" id="SSF81383">
    <property type="entry name" value="F-box domain"/>
    <property type="match status" value="1"/>
</dbReference>
<dbReference type="GO" id="GO:0004843">
    <property type="term" value="F:cysteine-type deubiquitinase activity"/>
    <property type="evidence" value="ECO:0007669"/>
    <property type="project" value="InterPro"/>
</dbReference>
<dbReference type="InterPro" id="IPR035927">
    <property type="entry name" value="DUSP-like_sf"/>
</dbReference>